<organism evidence="1 2">
    <name type="scientific">Tahibacter aquaticus</name>
    <dbReference type="NCBI Taxonomy" id="520092"/>
    <lineage>
        <taxon>Bacteria</taxon>
        <taxon>Pseudomonadati</taxon>
        <taxon>Pseudomonadota</taxon>
        <taxon>Gammaproteobacteria</taxon>
        <taxon>Lysobacterales</taxon>
        <taxon>Rhodanobacteraceae</taxon>
        <taxon>Tahibacter</taxon>
    </lineage>
</organism>
<comment type="caution">
    <text evidence="1">The sequence shown here is derived from an EMBL/GenBank/DDBJ whole genome shotgun (WGS) entry which is preliminary data.</text>
</comment>
<sequence length="93" mass="10090">MRIDLRTAALTDSEDQRVRIAASLLGAVRIEAKPSPWDGTRCDVVIVNADDAYGRQVLALAQKRGIGLVAYASQIMHFDQALNRPEIPGDSGL</sequence>
<proteinExistence type="predicted"/>
<dbReference type="EMBL" id="SNZH01000003">
    <property type="protein sequence ID" value="TDR46812.1"/>
    <property type="molecule type" value="Genomic_DNA"/>
</dbReference>
<evidence type="ECO:0000313" key="2">
    <source>
        <dbReference type="Proteomes" id="UP000295293"/>
    </source>
</evidence>
<dbReference type="OrthoDB" id="6027059at2"/>
<protein>
    <submittedName>
        <fullName evidence="1">Uncharacterized protein</fullName>
    </submittedName>
</protein>
<name>A0A4R6Z550_9GAMM</name>
<dbReference type="RefSeq" id="WP_133817941.1">
    <property type="nucleotide sequence ID" value="NZ_SNZH01000003.1"/>
</dbReference>
<dbReference type="Proteomes" id="UP000295293">
    <property type="component" value="Unassembled WGS sequence"/>
</dbReference>
<reference evidence="1 2" key="1">
    <citation type="submission" date="2019-03" db="EMBL/GenBank/DDBJ databases">
        <title>Genomic Encyclopedia of Type Strains, Phase IV (KMG-IV): sequencing the most valuable type-strain genomes for metagenomic binning, comparative biology and taxonomic classification.</title>
        <authorList>
            <person name="Goeker M."/>
        </authorList>
    </citation>
    <scope>NUCLEOTIDE SEQUENCE [LARGE SCALE GENOMIC DNA]</scope>
    <source>
        <strain evidence="1 2">DSM 21667</strain>
    </source>
</reference>
<gene>
    <name evidence="1" type="ORF">DFR29_103348</name>
</gene>
<keyword evidence="2" id="KW-1185">Reference proteome</keyword>
<evidence type="ECO:0000313" key="1">
    <source>
        <dbReference type="EMBL" id="TDR46812.1"/>
    </source>
</evidence>
<accession>A0A4R6Z550</accession>
<dbReference type="AlphaFoldDB" id="A0A4R6Z550"/>